<name>A0A227KNM3_9BURK</name>
<organism evidence="1 2">
    <name type="scientific">Turicimonas muris</name>
    <dbReference type="NCBI Taxonomy" id="1796652"/>
    <lineage>
        <taxon>Bacteria</taxon>
        <taxon>Pseudomonadati</taxon>
        <taxon>Pseudomonadota</taxon>
        <taxon>Betaproteobacteria</taxon>
        <taxon>Burkholderiales</taxon>
        <taxon>Sutterellaceae</taxon>
        <taxon>Turicimonas</taxon>
    </lineage>
</organism>
<reference evidence="2" key="1">
    <citation type="submission" date="2017-05" db="EMBL/GenBank/DDBJ databases">
        <title>Improved OligoMM genomes.</title>
        <authorList>
            <person name="Garzetti D."/>
        </authorList>
    </citation>
    <scope>NUCLEOTIDE SEQUENCE [LARGE SCALE GENOMIC DNA]</scope>
    <source>
        <strain evidence="2">YL45</strain>
    </source>
</reference>
<dbReference type="AlphaFoldDB" id="A0A227KNM3"/>
<dbReference type="Proteomes" id="UP000214610">
    <property type="component" value="Unassembled WGS sequence"/>
</dbReference>
<protein>
    <submittedName>
        <fullName evidence="1">Uncharacterized protein</fullName>
    </submittedName>
</protein>
<accession>A0A227KNM3</accession>
<gene>
    <name evidence="1" type="ORF">ADH67_06055</name>
</gene>
<dbReference type="RefSeq" id="WP_066593110.1">
    <property type="nucleotide sequence ID" value="NZ_CAJTBZ010000044.1"/>
</dbReference>
<proteinExistence type="predicted"/>
<keyword evidence="2" id="KW-1185">Reference proteome</keyword>
<evidence type="ECO:0000313" key="1">
    <source>
        <dbReference type="EMBL" id="OXE49687.1"/>
    </source>
</evidence>
<dbReference type="GeneID" id="78361591"/>
<evidence type="ECO:0000313" key="2">
    <source>
        <dbReference type="Proteomes" id="UP000214610"/>
    </source>
</evidence>
<comment type="caution">
    <text evidence="1">The sequence shown here is derived from an EMBL/GenBank/DDBJ whole genome shotgun (WGS) entry which is preliminary data.</text>
</comment>
<sequence>MKYISGIHALNLRCSLQTCGDWHQSGIQWKMPTVRESSNSLFGDYGIEKNSYVPEHEGTFNTANHIRACLDLLAEGNFGYAQGMRNELICNDSYTPEIFKKVYVLRNLKHWDKISQFMGKEYGIQWLNFLSKEKP</sequence>
<dbReference type="EMBL" id="NHMP01000003">
    <property type="protein sequence ID" value="OXE49687.1"/>
    <property type="molecule type" value="Genomic_DNA"/>
</dbReference>